<protein>
    <recommendedName>
        <fullName evidence="3">NACHT domain-containing protein</fullName>
    </recommendedName>
</protein>
<keyword evidence="1" id="KW-0677">Repeat</keyword>
<accession>A0A2H2ZJ60</accession>
<dbReference type="Pfam" id="PF22939">
    <property type="entry name" value="WHD_GPIID"/>
    <property type="match status" value="1"/>
</dbReference>
<dbReference type="Pfam" id="PF17100">
    <property type="entry name" value="NACHT_N"/>
    <property type="match status" value="1"/>
</dbReference>
<gene>
    <name evidence="4" type="ORF">A9Z42_0076730</name>
</gene>
<dbReference type="SUPFAM" id="SSF52540">
    <property type="entry name" value="P-loop containing nucleoside triphosphate hydrolases"/>
    <property type="match status" value="1"/>
</dbReference>
<dbReference type="InterPro" id="IPR056884">
    <property type="entry name" value="NPHP3-like_N"/>
</dbReference>
<dbReference type="InterPro" id="IPR031359">
    <property type="entry name" value="NACHT_N"/>
</dbReference>
<sequence>MPRLINKLKAKLSRTESGRNSQVHPSAQPNSPTEPNEVPAVLKPSTGIEPTVEHKPLQGRLWNEAYELLKSSHAELVASYERVLSRELLRGQHGDTEPASSGNRINAEYGERWRQMYTVADAALRRQEEKVAKKQNIGAGLAASEMISNIVQEAKANHKGMVYVISRMDWYWHLPDILLEGDQSESAPSALRDRIEKHIIDLYHKLLLYQMKSVCRYYRQHGPALWRDAIKVDDWTGQLDDIRHAEATVQEGVRAFNGLEIQRRLAEIDRGSQMIQSDIQGVWPKLQERILSQDEERCLKDLRVTDPRDDKSRIELTNGGLLQGAYSWAIKHDDFVAWRDGKEKHLLWIKGDPGKGKTMLVCGIIDELQICDIRPCYFFCQATDPRLNSATAVLRGLIYLLVVTNRQLLPHIQEKYDQAGTALFQDVNSWVVLSQMFTQLLEEPGLQGQILIIDALDECQTDLERLLDLIVVRSANVHVKWIVSSRNEPGIEGKLRTLSPKIRFSLELNEQAVSEAVRVYISHKADQLKEVKDLDEETDQKVRTYLTDNARGTFLWVALVCKELLKMGVHRRHLFKKMSEFPSDLASVYARMMRQIRESEDSGLCERTLEVVAIAYRPVTLVELASLLDIQDEFSGDDLEELVGSCGSFLVVRDEVVRFVHQSAQDFLLNDEKFASGLGSQHYKLFSRSMEILSATLRRDMYNLRYPGALLEEHTRGQEPDVLKHARYSCLHWVDHLKAANDREGGKNMQSFQDEGILHRFFSTKLLNWLEALSLMQKMPDAARAVGILRKLVSGLSDHEMHHI</sequence>
<dbReference type="Pfam" id="PF24883">
    <property type="entry name" value="NPHP3_N"/>
    <property type="match status" value="1"/>
</dbReference>
<reference evidence="4 5" key="1">
    <citation type="journal article" date="2015" name="Genome Announc.">
        <title>Genome sequence and annotation of Trichoderma parareesei, the ancestor of the cellulase producer Trichoderma reesei.</title>
        <authorList>
            <person name="Yang D."/>
            <person name="Pomraning K."/>
            <person name="Kopchinskiy A."/>
            <person name="Karimi Aghcheh R."/>
            <person name="Atanasova L."/>
            <person name="Chenthamara K."/>
            <person name="Baker S.E."/>
            <person name="Zhang R."/>
            <person name="Shen Q."/>
            <person name="Freitag M."/>
            <person name="Kubicek C.P."/>
            <person name="Druzhinina I.S."/>
        </authorList>
    </citation>
    <scope>NUCLEOTIDE SEQUENCE [LARGE SCALE GENOMIC DNA]</scope>
    <source>
        <strain evidence="4 5">CBS 125925</strain>
    </source>
</reference>
<dbReference type="OrthoDB" id="538223at2759"/>
<dbReference type="AlphaFoldDB" id="A0A2H2ZJ60"/>
<feature type="compositionally biased region" description="Basic residues" evidence="2">
    <location>
        <begin position="1"/>
        <end position="12"/>
    </location>
</feature>
<evidence type="ECO:0000256" key="1">
    <source>
        <dbReference type="ARBA" id="ARBA00022737"/>
    </source>
</evidence>
<organism evidence="4 5">
    <name type="scientific">Trichoderma parareesei</name>
    <name type="common">Filamentous fungus</name>
    <dbReference type="NCBI Taxonomy" id="858221"/>
    <lineage>
        <taxon>Eukaryota</taxon>
        <taxon>Fungi</taxon>
        <taxon>Dikarya</taxon>
        <taxon>Ascomycota</taxon>
        <taxon>Pezizomycotina</taxon>
        <taxon>Sordariomycetes</taxon>
        <taxon>Hypocreomycetidae</taxon>
        <taxon>Hypocreales</taxon>
        <taxon>Hypocreaceae</taxon>
        <taxon>Trichoderma</taxon>
    </lineage>
</organism>
<dbReference type="Gene3D" id="3.40.50.300">
    <property type="entry name" value="P-loop containing nucleotide triphosphate hydrolases"/>
    <property type="match status" value="1"/>
</dbReference>
<dbReference type="InterPro" id="IPR054471">
    <property type="entry name" value="GPIID_WHD"/>
</dbReference>
<feature type="compositionally biased region" description="Polar residues" evidence="2">
    <location>
        <begin position="18"/>
        <end position="34"/>
    </location>
</feature>
<comment type="caution">
    <text evidence="4">The sequence shown here is derived from an EMBL/GenBank/DDBJ whole genome shotgun (WGS) entry which is preliminary data.</text>
</comment>
<dbReference type="PANTHER" id="PTHR10039:SF14">
    <property type="entry name" value="NACHT DOMAIN-CONTAINING PROTEIN"/>
    <property type="match status" value="1"/>
</dbReference>
<feature type="region of interest" description="Disordered" evidence="2">
    <location>
        <begin position="1"/>
        <end position="51"/>
    </location>
</feature>
<dbReference type="PANTHER" id="PTHR10039">
    <property type="entry name" value="AMELOGENIN"/>
    <property type="match status" value="1"/>
</dbReference>
<evidence type="ECO:0000256" key="2">
    <source>
        <dbReference type="SAM" id="MobiDB-lite"/>
    </source>
</evidence>
<proteinExistence type="predicted"/>
<dbReference type="EMBL" id="LFMI01000730">
    <property type="protein sequence ID" value="OTA06883.1"/>
    <property type="molecule type" value="Genomic_DNA"/>
</dbReference>
<evidence type="ECO:0000313" key="4">
    <source>
        <dbReference type="EMBL" id="OTA06883.1"/>
    </source>
</evidence>
<dbReference type="InterPro" id="IPR027417">
    <property type="entry name" value="P-loop_NTPase"/>
</dbReference>
<dbReference type="InterPro" id="IPR007111">
    <property type="entry name" value="NACHT_NTPase"/>
</dbReference>
<evidence type="ECO:0000259" key="3">
    <source>
        <dbReference type="PROSITE" id="PS50837"/>
    </source>
</evidence>
<evidence type="ECO:0000313" key="5">
    <source>
        <dbReference type="Proteomes" id="UP000219286"/>
    </source>
</evidence>
<name>A0A2H2ZJ60_TRIPA</name>
<keyword evidence="5" id="KW-1185">Reference proteome</keyword>
<dbReference type="Proteomes" id="UP000219286">
    <property type="component" value="Unassembled WGS sequence"/>
</dbReference>
<dbReference type="PROSITE" id="PS50837">
    <property type="entry name" value="NACHT"/>
    <property type="match status" value="1"/>
</dbReference>
<feature type="domain" description="NACHT" evidence="3">
    <location>
        <begin position="345"/>
        <end position="561"/>
    </location>
</feature>